<gene>
    <name evidence="1" type="ORF">PXEA_LOCUS1348</name>
</gene>
<organism evidence="1 2">
    <name type="scientific">Protopolystoma xenopodis</name>
    <dbReference type="NCBI Taxonomy" id="117903"/>
    <lineage>
        <taxon>Eukaryota</taxon>
        <taxon>Metazoa</taxon>
        <taxon>Spiralia</taxon>
        <taxon>Lophotrochozoa</taxon>
        <taxon>Platyhelminthes</taxon>
        <taxon>Monogenea</taxon>
        <taxon>Polyopisthocotylea</taxon>
        <taxon>Polystomatidea</taxon>
        <taxon>Polystomatidae</taxon>
        <taxon>Protopolystoma</taxon>
    </lineage>
</organism>
<dbReference type="EMBL" id="CAAALY010002730">
    <property type="protein sequence ID" value="VEL07908.1"/>
    <property type="molecule type" value="Genomic_DNA"/>
</dbReference>
<name>A0A3S5A5Z1_9PLAT</name>
<dbReference type="Proteomes" id="UP000784294">
    <property type="component" value="Unassembled WGS sequence"/>
</dbReference>
<evidence type="ECO:0000313" key="2">
    <source>
        <dbReference type="Proteomes" id="UP000784294"/>
    </source>
</evidence>
<keyword evidence="2" id="KW-1185">Reference proteome</keyword>
<reference evidence="1" key="1">
    <citation type="submission" date="2018-11" db="EMBL/GenBank/DDBJ databases">
        <authorList>
            <consortium name="Pathogen Informatics"/>
        </authorList>
    </citation>
    <scope>NUCLEOTIDE SEQUENCE</scope>
</reference>
<sequence>MVQQPWAQDLRKRMANVHCFFRVNHSKLGTAPSYQKLICKTTLIYCLGRSRFLPSALTRGGPPTLEL</sequence>
<proteinExistence type="predicted"/>
<evidence type="ECO:0000313" key="1">
    <source>
        <dbReference type="EMBL" id="VEL07908.1"/>
    </source>
</evidence>
<accession>A0A3S5A5Z1</accession>
<protein>
    <submittedName>
        <fullName evidence="1">Uncharacterized protein</fullName>
    </submittedName>
</protein>
<dbReference type="AlphaFoldDB" id="A0A3S5A5Z1"/>
<comment type="caution">
    <text evidence="1">The sequence shown here is derived from an EMBL/GenBank/DDBJ whole genome shotgun (WGS) entry which is preliminary data.</text>
</comment>